<name>A0A1I4Q668_9HYPH</name>
<protein>
    <submittedName>
        <fullName evidence="2">Uncharacterized protein</fullName>
    </submittedName>
</protein>
<evidence type="ECO:0000313" key="3">
    <source>
        <dbReference type="Proteomes" id="UP000233491"/>
    </source>
</evidence>
<evidence type="ECO:0000256" key="1">
    <source>
        <dbReference type="SAM" id="Coils"/>
    </source>
</evidence>
<dbReference type="Proteomes" id="UP000233491">
    <property type="component" value="Unassembled WGS sequence"/>
</dbReference>
<feature type="coiled-coil region" evidence="1">
    <location>
        <begin position="7"/>
        <end position="34"/>
    </location>
</feature>
<dbReference type="RefSeq" id="WP_101288168.1">
    <property type="nucleotide sequence ID" value="NZ_FOUQ01000001.1"/>
</dbReference>
<gene>
    <name evidence="2" type="ORF">CXZ10_06040</name>
</gene>
<dbReference type="AlphaFoldDB" id="A0A1I4Q668"/>
<evidence type="ECO:0000313" key="2">
    <source>
        <dbReference type="EMBL" id="PKR90905.1"/>
    </source>
</evidence>
<organism evidence="2 3">
    <name type="scientific">Pleomorphomonas diazotrophica</name>
    <dbReference type="NCBI Taxonomy" id="1166257"/>
    <lineage>
        <taxon>Bacteria</taxon>
        <taxon>Pseudomonadati</taxon>
        <taxon>Pseudomonadota</taxon>
        <taxon>Alphaproteobacteria</taxon>
        <taxon>Hyphomicrobiales</taxon>
        <taxon>Pleomorphomonadaceae</taxon>
        <taxon>Pleomorphomonas</taxon>
    </lineage>
</organism>
<keyword evidence="3" id="KW-1185">Reference proteome</keyword>
<comment type="caution">
    <text evidence="2">The sequence shown here is derived from an EMBL/GenBank/DDBJ whole genome shotgun (WGS) entry which is preliminary data.</text>
</comment>
<accession>A0A1I4Q668</accession>
<dbReference type="EMBL" id="PJNW01000002">
    <property type="protein sequence ID" value="PKR90905.1"/>
    <property type="molecule type" value="Genomic_DNA"/>
</dbReference>
<proteinExistence type="predicted"/>
<reference evidence="2 3" key="1">
    <citation type="submission" date="2017-12" db="EMBL/GenBank/DDBJ databases">
        <title>Anaerobic carbon monoxide metabolism by Pleomorphomonas carboxyditropha sp. nov., a new mesophilic hydrogenogenic carboxidotroph.</title>
        <authorList>
            <person name="Esquivel-Elizondo S."/>
            <person name="Krajmalnik-Brown R."/>
        </authorList>
    </citation>
    <scope>NUCLEOTIDE SEQUENCE [LARGE SCALE GENOMIC DNA]</scope>
    <source>
        <strain evidence="2 3">R5-392</strain>
    </source>
</reference>
<keyword evidence="1" id="KW-0175">Coiled coil</keyword>
<sequence length="120" mass="13622">MAESREIAALRTQVRRLTERVDELERQLEEHRNFEPDTTVADCLESTEHFVFAMLLIELHETVPDFSIGKFREKILALQEQSNAAMPSSNADERLFGAVIAARTNELIAELIPPVDKEDG</sequence>